<evidence type="ECO:0000313" key="2">
    <source>
        <dbReference type="Proteomes" id="UP001313282"/>
    </source>
</evidence>
<name>A0AAN8MZ33_9PEZI</name>
<keyword evidence="2" id="KW-1185">Reference proteome</keyword>
<organism evidence="1 2">
    <name type="scientific">Orbilia javanica</name>
    <dbReference type="NCBI Taxonomy" id="47235"/>
    <lineage>
        <taxon>Eukaryota</taxon>
        <taxon>Fungi</taxon>
        <taxon>Dikarya</taxon>
        <taxon>Ascomycota</taxon>
        <taxon>Pezizomycotina</taxon>
        <taxon>Orbiliomycetes</taxon>
        <taxon>Orbiliales</taxon>
        <taxon>Orbiliaceae</taxon>
        <taxon>Orbilia</taxon>
    </lineage>
</organism>
<protein>
    <submittedName>
        <fullName evidence="1">Uncharacterized protein</fullName>
    </submittedName>
</protein>
<accession>A0AAN8MZ33</accession>
<reference evidence="1 2" key="1">
    <citation type="submission" date="2019-10" db="EMBL/GenBank/DDBJ databases">
        <authorList>
            <person name="Palmer J.M."/>
        </authorList>
    </citation>
    <scope>NUCLEOTIDE SEQUENCE [LARGE SCALE GENOMIC DNA]</scope>
    <source>
        <strain evidence="1 2">TWF718</strain>
    </source>
</reference>
<gene>
    <name evidence="1" type="ORF">TWF718_001556</name>
</gene>
<dbReference type="EMBL" id="JAVHNR010000001">
    <property type="protein sequence ID" value="KAK6357233.1"/>
    <property type="molecule type" value="Genomic_DNA"/>
</dbReference>
<evidence type="ECO:0000313" key="1">
    <source>
        <dbReference type="EMBL" id="KAK6357233.1"/>
    </source>
</evidence>
<dbReference type="AlphaFoldDB" id="A0AAN8MZ33"/>
<dbReference type="Proteomes" id="UP001313282">
    <property type="component" value="Unassembled WGS sequence"/>
</dbReference>
<sequence>MDEGGTFSRYKLVFRRPRVFNAGQYFLVDFSWRKYSTFAGLTTPIKVYISGVETERQLNNPIFELATTSTPPVKGKSLLPYVEGPYGGINIDKFIGQSSFFILIAEDLGLGRQIFLLNELITAQRSRRTKIFLIWIISDTRYGAELINLYNWLMKSKKRSIEERVRDRARSMSLYIKIFGYTQPIHEDARNQNIHMEFSAVRYLPKHPFTPNIQSGTEWQSDAGKLERMNEDDFRFASLSICGPPQTVAGFDILQGDWKPLRLLRAVDKAII</sequence>
<comment type="caution">
    <text evidence="1">The sequence shown here is derived from an EMBL/GenBank/DDBJ whole genome shotgun (WGS) entry which is preliminary data.</text>
</comment>
<proteinExistence type="predicted"/>